<dbReference type="CDD" id="cd02393">
    <property type="entry name" value="KH-I_PNPase"/>
    <property type="match status" value="1"/>
</dbReference>
<dbReference type="InterPro" id="IPR036456">
    <property type="entry name" value="PNPase_PH_RNA-bd_sf"/>
</dbReference>
<comment type="similarity">
    <text evidence="2 9">Belongs to the polyribonucleotide nucleotidyltransferase family.</text>
</comment>
<evidence type="ECO:0000256" key="9">
    <source>
        <dbReference type="HAMAP-Rule" id="MF_01595"/>
    </source>
</evidence>
<dbReference type="PROSITE" id="PS50084">
    <property type="entry name" value="KH_TYPE_1"/>
    <property type="match status" value="1"/>
</dbReference>
<dbReference type="InterPro" id="IPR003029">
    <property type="entry name" value="S1_domain"/>
</dbReference>
<dbReference type="InterPro" id="IPR004087">
    <property type="entry name" value="KH_dom"/>
</dbReference>
<feature type="domain" description="S1 motif" evidence="10">
    <location>
        <begin position="618"/>
        <end position="686"/>
    </location>
</feature>
<dbReference type="FunFam" id="3.30.230.70:FF:000002">
    <property type="entry name" value="Polyribonucleotide nucleotidyltransferase"/>
    <property type="match status" value="1"/>
</dbReference>
<dbReference type="SUPFAM" id="SSF54211">
    <property type="entry name" value="Ribosomal protein S5 domain 2-like"/>
    <property type="match status" value="2"/>
</dbReference>
<keyword evidence="3 9" id="KW-0963">Cytoplasm</keyword>
<dbReference type="Pfam" id="PF00013">
    <property type="entry name" value="KH_1"/>
    <property type="match status" value="1"/>
</dbReference>
<dbReference type="SMART" id="SM00322">
    <property type="entry name" value="KH"/>
    <property type="match status" value="1"/>
</dbReference>
<organism evidence="11 12">
    <name type="scientific">Candidatus Desantisbacteria bacterium CG1_02_38_46</name>
    <dbReference type="NCBI Taxonomy" id="1817893"/>
    <lineage>
        <taxon>Bacteria</taxon>
        <taxon>Candidatus Desantisiibacteriota</taxon>
    </lineage>
</organism>
<dbReference type="PROSITE" id="PS50126">
    <property type="entry name" value="S1"/>
    <property type="match status" value="1"/>
</dbReference>
<evidence type="ECO:0000256" key="8">
    <source>
        <dbReference type="ARBA" id="ARBA00022884"/>
    </source>
</evidence>
<dbReference type="SUPFAM" id="SSF46915">
    <property type="entry name" value="Polynucleotide phosphorylase/guanosine pentaphosphate synthase (PNPase/GPSI), domain 3"/>
    <property type="match status" value="1"/>
</dbReference>
<dbReference type="InterPro" id="IPR027408">
    <property type="entry name" value="PNPase/RNase_PH_dom_sf"/>
</dbReference>
<dbReference type="CDD" id="cd04472">
    <property type="entry name" value="S1_PNPase"/>
    <property type="match status" value="1"/>
</dbReference>
<dbReference type="GO" id="GO:0000287">
    <property type="term" value="F:magnesium ion binding"/>
    <property type="evidence" value="ECO:0007669"/>
    <property type="project" value="UniProtKB-UniRule"/>
</dbReference>
<dbReference type="Pfam" id="PF03725">
    <property type="entry name" value="RNase_PH_C"/>
    <property type="match status" value="1"/>
</dbReference>
<dbReference type="GO" id="GO:0005829">
    <property type="term" value="C:cytosol"/>
    <property type="evidence" value="ECO:0007669"/>
    <property type="project" value="TreeGrafter"/>
</dbReference>
<evidence type="ECO:0000256" key="2">
    <source>
        <dbReference type="ARBA" id="ARBA00007404"/>
    </source>
</evidence>
<dbReference type="GO" id="GO:0006396">
    <property type="term" value="P:RNA processing"/>
    <property type="evidence" value="ECO:0007669"/>
    <property type="project" value="InterPro"/>
</dbReference>
<dbReference type="NCBIfam" id="NF008805">
    <property type="entry name" value="PRK11824.1"/>
    <property type="match status" value="1"/>
</dbReference>
<dbReference type="SUPFAM" id="SSF50249">
    <property type="entry name" value="Nucleic acid-binding proteins"/>
    <property type="match status" value="1"/>
</dbReference>
<evidence type="ECO:0000256" key="4">
    <source>
        <dbReference type="ARBA" id="ARBA00022679"/>
    </source>
</evidence>
<evidence type="ECO:0000256" key="7">
    <source>
        <dbReference type="ARBA" id="ARBA00022842"/>
    </source>
</evidence>
<dbReference type="GO" id="GO:0006402">
    <property type="term" value="P:mRNA catabolic process"/>
    <property type="evidence" value="ECO:0007669"/>
    <property type="project" value="UniProtKB-UniRule"/>
</dbReference>
<dbReference type="CDD" id="cd11364">
    <property type="entry name" value="RNase_PH_PNPase_2"/>
    <property type="match status" value="1"/>
</dbReference>
<dbReference type="Pfam" id="PF01138">
    <property type="entry name" value="RNase_PH"/>
    <property type="match status" value="2"/>
</dbReference>
<gene>
    <name evidence="9" type="primary">pnp</name>
    <name evidence="11" type="ORF">AUJ66_00725</name>
</gene>
<evidence type="ECO:0000256" key="5">
    <source>
        <dbReference type="ARBA" id="ARBA00022695"/>
    </source>
</evidence>
<evidence type="ECO:0000256" key="1">
    <source>
        <dbReference type="ARBA" id="ARBA00004496"/>
    </source>
</evidence>
<evidence type="ECO:0000256" key="3">
    <source>
        <dbReference type="ARBA" id="ARBA00022490"/>
    </source>
</evidence>
<dbReference type="PIRSF" id="PIRSF005499">
    <property type="entry name" value="PNPase"/>
    <property type="match status" value="1"/>
</dbReference>
<dbReference type="FunFam" id="3.30.1370.10:FF:000001">
    <property type="entry name" value="Polyribonucleotide nucleotidyltransferase"/>
    <property type="match status" value="1"/>
</dbReference>
<dbReference type="EMBL" id="MNUO01000009">
    <property type="protein sequence ID" value="OIN98596.1"/>
    <property type="molecule type" value="Genomic_DNA"/>
</dbReference>
<dbReference type="SUPFAM" id="SSF54791">
    <property type="entry name" value="Eukaryotic type KH-domain (KH-domain type I)"/>
    <property type="match status" value="1"/>
</dbReference>
<dbReference type="InterPro" id="IPR012162">
    <property type="entry name" value="PNPase"/>
</dbReference>
<accession>A0A1J4SIZ1</accession>
<evidence type="ECO:0000313" key="11">
    <source>
        <dbReference type="EMBL" id="OIN98596.1"/>
    </source>
</evidence>
<comment type="cofactor">
    <cofactor evidence="9">
        <name>Mg(2+)</name>
        <dbReference type="ChEBI" id="CHEBI:18420"/>
    </cofactor>
</comment>
<dbReference type="AlphaFoldDB" id="A0A1J4SIZ1"/>
<dbReference type="InterPro" id="IPR001247">
    <property type="entry name" value="ExoRNase_PH_dom1"/>
</dbReference>
<dbReference type="FunFam" id="2.40.50.140:FF:000023">
    <property type="entry name" value="Polyribonucleotide nucleotidyltransferase"/>
    <property type="match status" value="1"/>
</dbReference>
<dbReference type="InterPro" id="IPR020568">
    <property type="entry name" value="Ribosomal_Su5_D2-typ_SF"/>
</dbReference>
<dbReference type="GO" id="GO:0003723">
    <property type="term" value="F:RNA binding"/>
    <property type="evidence" value="ECO:0007669"/>
    <property type="project" value="UniProtKB-UniRule"/>
</dbReference>
<keyword evidence="8 9" id="KW-0694">RNA-binding</keyword>
<dbReference type="InterPro" id="IPR036612">
    <property type="entry name" value="KH_dom_type_1_sf"/>
</dbReference>
<dbReference type="PANTHER" id="PTHR11252">
    <property type="entry name" value="POLYRIBONUCLEOTIDE NUCLEOTIDYLTRANSFERASE"/>
    <property type="match status" value="1"/>
</dbReference>
<feature type="binding site" evidence="9">
    <location>
        <position position="488"/>
    </location>
    <ligand>
        <name>Mg(2+)</name>
        <dbReference type="ChEBI" id="CHEBI:18420"/>
    </ligand>
</feature>
<evidence type="ECO:0000313" key="12">
    <source>
        <dbReference type="Proteomes" id="UP000182278"/>
    </source>
</evidence>
<dbReference type="Pfam" id="PF00575">
    <property type="entry name" value="S1"/>
    <property type="match status" value="1"/>
</dbReference>
<comment type="catalytic activity">
    <reaction evidence="9">
        <text>RNA(n+1) + phosphate = RNA(n) + a ribonucleoside 5'-diphosphate</text>
        <dbReference type="Rhea" id="RHEA:22096"/>
        <dbReference type="Rhea" id="RHEA-COMP:14527"/>
        <dbReference type="Rhea" id="RHEA-COMP:17342"/>
        <dbReference type="ChEBI" id="CHEBI:43474"/>
        <dbReference type="ChEBI" id="CHEBI:57930"/>
        <dbReference type="ChEBI" id="CHEBI:140395"/>
        <dbReference type="EC" id="2.7.7.8"/>
    </reaction>
</comment>
<dbReference type="Proteomes" id="UP000182278">
    <property type="component" value="Unassembled WGS sequence"/>
</dbReference>
<sequence length="697" mass="76716">MEAIKEEIELANRILSIETGKIAKQANGAVTVRYGDTVILVTAVASKEIREGIDFLPLLVDYREKTYSAGKIPGGFFKREGRPTTKEILNGRLVDRSIRPLFSPLARNNIQVSIAVLSVDQVNDPDILGVIGASAAFCVSDIPFPVFVGAVRIGKVGDEYIINPTYQDMEKSKMDLVVSGTRDGILMLETGAKEICEEDLLKGIELAMEPLAKISELQEKLAARVKEVKEPLILLEIDPDLKKKAKELSQNEIEKVLFGKSKEERTLKLNQVFSEMKKSLNIQPEQEAQAKEIFEDMKGEIIRKNILEGKRVDGRNPEELRPISCEVGILPRTHGSALFMRGETQSLVVVTLGTSEDKQRIDDIEEETSKSFILHYNFPSFSTGEVRPDRGPGRREIGHGALAEKAILSILPSEEEFPYTIRVVSDILESNGSSSMATVCGASLSLMDAGVPIKKQIAGVAMGLVKEGDKSIILTDITGLEDHFGDMDFKISGTSDGICALQLDLKTAGVDIQFLRKILGLGMQKISFIIDKMNQVIEKPHSELSGYAPRIYIHQIKPDKIGALIGPGGKTIKSIVEETGVKIDVQDDGKVLIASADEKKAREALEMVQCFTAEVEIGKIYTGKVVRIMDFGVFVEIFPGKDGLVHISQLEDKYVENVRSVVKEGDEIPVKVIDIDAQGRIVLSRKQALRESKEKTG</sequence>
<keyword evidence="4 9" id="KW-0808">Transferase</keyword>
<dbReference type="SMART" id="SM00316">
    <property type="entry name" value="S1"/>
    <property type="match status" value="1"/>
</dbReference>
<dbReference type="NCBIfam" id="TIGR03591">
    <property type="entry name" value="polynuc_phos"/>
    <property type="match status" value="1"/>
</dbReference>
<dbReference type="GO" id="GO:0004654">
    <property type="term" value="F:polyribonucleotide nucleotidyltransferase activity"/>
    <property type="evidence" value="ECO:0007669"/>
    <property type="project" value="UniProtKB-UniRule"/>
</dbReference>
<evidence type="ECO:0000259" key="10">
    <source>
        <dbReference type="PROSITE" id="PS50126"/>
    </source>
</evidence>
<dbReference type="InterPro" id="IPR012340">
    <property type="entry name" value="NA-bd_OB-fold"/>
</dbReference>
<dbReference type="InterPro" id="IPR015847">
    <property type="entry name" value="ExoRNase_PH_dom2"/>
</dbReference>
<keyword evidence="6 9" id="KW-0479">Metal-binding</keyword>
<feature type="binding site" evidence="9">
    <location>
        <position position="482"/>
    </location>
    <ligand>
        <name>Mg(2+)</name>
        <dbReference type="ChEBI" id="CHEBI:18420"/>
    </ligand>
</feature>
<dbReference type="HAMAP" id="MF_01595">
    <property type="entry name" value="PNPase"/>
    <property type="match status" value="1"/>
</dbReference>
<reference evidence="11 12" key="1">
    <citation type="journal article" date="2016" name="Environ. Microbiol.">
        <title>Genomic resolution of a cold subsurface aquifer community provides metabolic insights for novel microbes adapted to high CO concentrations.</title>
        <authorList>
            <person name="Probst A.J."/>
            <person name="Castelle C.J."/>
            <person name="Singh A."/>
            <person name="Brown C.T."/>
            <person name="Anantharaman K."/>
            <person name="Sharon I."/>
            <person name="Hug L.A."/>
            <person name="Burstein D."/>
            <person name="Emerson J.B."/>
            <person name="Thomas B.C."/>
            <person name="Banfield J.F."/>
        </authorList>
    </citation>
    <scope>NUCLEOTIDE SEQUENCE [LARGE SCALE GENOMIC DNA]</scope>
    <source>
        <strain evidence="11">CG1_02_38_46</strain>
    </source>
</reference>
<dbReference type="InterPro" id="IPR036345">
    <property type="entry name" value="ExoRNase_PH_dom2_sf"/>
</dbReference>
<dbReference type="EC" id="2.7.7.8" evidence="9"/>
<dbReference type="Gene3D" id="2.40.50.140">
    <property type="entry name" value="Nucleic acid-binding proteins"/>
    <property type="match status" value="1"/>
</dbReference>
<dbReference type="FunFam" id="3.30.230.70:FF:000001">
    <property type="entry name" value="Polyribonucleotide nucleotidyltransferase"/>
    <property type="match status" value="1"/>
</dbReference>
<comment type="caution">
    <text evidence="11">The sequence shown here is derived from an EMBL/GenBank/DDBJ whole genome shotgun (WGS) entry which is preliminary data.</text>
</comment>
<dbReference type="Gene3D" id="3.30.1370.10">
    <property type="entry name" value="K Homology domain, type 1"/>
    <property type="match status" value="1"/>
</dbReference>
<proteinExistence type="inferred from homology"/>
<comment type="function">
    <text evidence="9">Involved in mRNA degradation. Catalyzes the phosphorolysis of single-stranded polyribonucleotides processively in the 3'- to 5'-direction.</text>
</comment>
<dbReference type="SUPFAM" id="SSF55666">
    <property type="entry name" value="Ribonuclease PH domain 2-like"/>
    <property type="match status" value="2"/>
</dbReference>
<keyword evidence="7 9" id="KW-0460">Magnesium</keyword>
<dbReference type="Gene3D" id="3.30.230.70">
    <property type="entry name" value="GHMP Kinase, N-terminal domain"/>
    <property type="match status" value="2"/>
</dbReference>
<dbReference type="Pfam" id="PF03726">
    <property type="entry name" value="PNPase"/>
    <property type="match status" value="1"/>
</dbReference>
<dbReference type="GO" id="GO:0000175">
    <property type="term" value="F:3'-5'-RNA exonuclease activity"/>
    <property type="evidence" value="ECO:0007669"/>
    <property type="project" value="TreeGrafter"/>
</dbReference>
<dbReference type="InterPro" id="IPR015848">
    <property type="entry name" value="PNPase_PH_RNA-bd_bac/org-type"/>
</dbReference>
<dbReference type="InterPro" id="IPR004088">
    <property type="entry name" value="KH_dom_type_1"/>
</dbReference>
<dbReference type="PANTHER" id="PTHR11252:SF0">
    <property type="entry name" value="POLYRIBONUCLEOTIDE NUCLEOTIDYLTRANSFERASE 1, MITOCHONDRIAL"/>
    <property type="match status" value="1"/>
</dbReference>
<comment type="subcellular location">
    <subcellularLocation>
        <location evidence="1 9">Cytoplasm</location>
    </subcellularLocation>
</comment>
<evidence type="ECO:0000256" key="6">
    <source>
        <dbReference type="ARBA" id="ARBA00022723"/>
    </source>
</evidence>
<dbReference type="STRING" id="1817893.AUJ66_00725"/>
<protein>
    <recommendedName>
        <fullName evidence="9">Polyribonucleotide nucleotidyltransferase</fullName>
        <ecNumber evidence="9">2.7.7.8</ecNumber>
    </recommendedName>
    <alternativeName>
        <fullName evidence="9">Polynucleotide phosphorylase</fullName>
        <shortName evidence="9">PNPase</shortName>
    </alternativeName>
</protein>
<dbReference type="CDD" id="cd11363">
    <property type="entry name" value="RNase_PH_PNPase_1"/>
    <property type="match status" value="1"/>
</dbReference>
<name>A0A1J4SIZ1_9BACT</name>
<keyword evidence="5 9" id="KW-0548">Nucleotidyltransferase</keyword>